<protein>
    <recommendedName>
        <fullName evidence="1">Conserved oligomeric Golgi complex subunit 5 helical domain-containing protein</fullName>
    </recommendedName>
</protein>
<dbReference type="PANTHER" id="PTHR13228:SF3">
    <property type="entry name" value="CONSERVED OLIGOMERIC GOLGI COMPLEX SUBUNIT 5"/>
    <property type="match status" value="1"/>
</dbReference>
<dbReference type="OMA" id="YESTYNN"/>
<dbReference type="InterPro" id="IPR048485">
    <property type="entry name" value="COG5_helical"/>
</dbReference>
<keyword evidence="3" id="KW-1185">Reference proteome</keyword>
<organism evidence="2 3">
    <name type="scientific">Pseudocohnilembus persalinus</name>
    <name type="common">Ciliate</name>
    <dbReference type="NCBI Taxonomy" id="266149"/>
    <lineage>
        <taxon>Eukaryota</taxon>
        <taxon>Sar</taxon>
        <taxon>Alveolata</taxon>
        <taxon>Ciliophora</taxon>
        <taxon>Intramacronucleata</taxon>
        <taxon>Oligohymenophorea</taxon>
        <taxon>Scuticociliatia</taxon>
        <taxon>Philasterida</taxon>
        <taxon>Pseudocohnilembidae</taxon>
        <taxon>Pseudocohnilembus</taxon>
    </lineage>
</organism>
<gene>
    <name evidence="2" type="ORF">PPERSA_11000</name>
</gene>
<dbReference type="InterPro" id="IPR019465">
    <property type="entry name" value="Cog5"/>
</dbReference>
<dbReference type="GO" id="GO:0006891">
    <property type="term" value="P:intra-Golgi vesicle-mediated transport"/>
    <property type="evidence" value="ECO:0007669"/>
    <property type="project" value="InterPro"/>
</dbReference>
<reference evidence="2 3" key="1">
    <citation type="journal article" date="2015" name="Sci. Rep.">
        <title>Genome of the facultative scuticociliatosis pathogen Pseudocohnilembus persalinus provides insight into its virulence through horizontal gene transfer.</title>
        <authorList>
            <person name="Xiong J."/>
            <person name="Wang G."/>
            <person name="Cheng J."/>
            <person name="Tian M."/>
            <person name="Pan X."/>
            <person name="Warren A."/>
            <person name="Jiang C."/>
            <person name="Yuan D."/>
            <person name="Miao W."/>
        </authorList>
    </citation>
    <scope>NUCLEOTIDE SEQUENCE [LARGE SCALE GENOMIC DNA]</scope>
    <source>
        <strain evidence="2">36N120E</strain>
    </source>
</reference>
<dbReference type="InParanoid" id="A0A0V0QYY4"/>
<dbReference type="GO" id="GO:0017119">
    <property type="term" value="C:Golgi transport complex"/>
    <property type="evidence" value="ECO:0007669"/>
    <property type="project" value="InterPro"/>
</dbReference>
<dbReference type="EMBL" id="LDAU01000082">
    <property type="protein sequence ID" value="KRX07451.1"/>
    <property type="molecule type" value="Genomic_DNA"/>
</dbReference>
<evidence type="ECO:0000259" key="1">
    <source>
        <dbReference type="Pfam" id="PF20649"/>
    </source>
</evidence>
<name>A0A0V0QYY4_PSEPJ</name>
<evidence type="ECO:0000313" key="3">
    <source>
        <dbReference type="Proteomes" id="UP000054937"/>
    </source>
</evidence>
<dbReference type="PANTHER" id="PTHR13228">
    <property type="entry name" value="CONSERVED OLIGOMERIC GOLGI COMPLEX COMPONENT 5"/>
    <property type="match status" value="1"/>
</dbReference>
<sequence>MDSEQTEQAQKPFTNTSVTLLENWKREVLRDKVINKMLGKNYDEHEFLLEVVKNHSMPQLFQIQQNMNQIKQNLVHSLDSTLQNNYVELIQDMENLKDVDVNIEECRDQMFIINKKIHNNFSQFTQQYELLQKKIPLLKNSYSAIFLTQNSIKFVQHFKILKTLVSSKFEVLDFVKTSQILNEISKLCKAVDFSGLQFFEQSKDFLRQAREATIQKTEKKFDQALQTKNQIEISNSIQIFYNLGILAETLQSRANNYLKNTRQIWKNALTKNYNQSNIIQTMSNTLKENIKEMHNNSLQIWLLNQSIKTSRDPKTLESYEEFLKGKNLLNIFDLFWNKQCQILQQSIINLKESKQKLSQNWACLLLIYPKLEFFLLNFVNNLHEQILSFPDHLQSYDITAIKEKMLNTISSVSPQYYEDLQKNLKQLFHDLTQQYLTPPNKLPQIKNFQNLSDFFINHSPNQFQILDPQGNKSSIFYLNRNFWETWENILIQTLYIFSIVTIFQVETQNKSQELISYQIEAITNILDKVSQKNSKTINLLVNIHKLFILDVESAQQIIERDSELKKHMGIYLFNFAFKLIKNLTDNQQVDLQLINSKIKEINNIETLINYLLPQNFINQQQQNDTDKNQFDDITNLNSQLLKISELYLESLKKLETEKQIYETPEFKFISNFFSDNQNY</sequence>
<dbReference type="AlphaFoldDB" id="A0A0V0QYY4"/>
<proteinExistence type="predicted"/>
<evidence type="ECO:0000313" key="2">
    <source>
        <dbReference type="EMBL" id="KRX07451.1"/>
    </source>
</evidence>
<feature type="domain" description="Conserved oligomeric Golgi complex subunit 5 helical" evidence="1">
    <location>
        <begin position="193"/>
        <end position="360"/>
    </location>
</feature>
<comment type="caution">
    <text evidence="2">The sequence shown here is derived from an EMBL/GenBank/DDBJ whole genome shotgun (WGS) entry which is preliminary data.</text>
</comment>
<dbReference type="Pfam" id="PF20649">
    <property type="entry name" value="COG5_C"/>
    <property type="match status" value="1"/>
</dbReference>
<accession>A0A0V0QYY4</accession>
<dbReference type="OrthoDB" id="18786at2759"/>
<dbReference type="Proteomes" id="UP000054937">
    <property type="component" value="Unassembled WGS sequence"/>
</dbReference>